<dbReference type="PROSITE" id="PS51257">
    <property type="entry name" value="PROKAR_LIPOPROTEIN"/>
    <property type="match status" value="1"/>
</dbReference>
<keyword evidence="5 6" id="KW-0413">Isomerase</keyword>
<dbReference type="Proteomes" id="UP001183246">
    <property type="component" value="Unassembled WGS sequence"/>
</dbReference>
<keyword evidence="4 6" id="KW-0697">Rotamase</keyword>
<sequence>MIPIKRARRTVAVLAVPALLLTAACGSDSEPSGGDSESSAPASGPVATVSGEPDAPPEISVDEDAEVGSETVVEVINEGDGAEVKDGDFLRVDVVGRVMGADMELLNTWNSAAEGEEGPRQQFVVQVGSASSMPEAATTPLVGATVGSRVQVEGRVGDMLGPTAQQAGFAEDDGVVWVFDIAAAATVDATAQAEGEQAATAEGMPEVTAEDGGAPAITIPEGQDPPGELQEQVLIEGDGAEVAEGQGLIAQYVGVTWANGEKFDSSWDREAASGFQIGTGSVVEGWDQGLVGKHVGDRVLLVIPPDMGYGDQEAGNGAIPAGSTLVFVVDIVGVV</sequence>
<accession>A0ABU2MXX5</accession>
<evidence type="ECO:0000256" key="7">
    <source>
        <dbReference type="SAM" id="MobiDB-lite"/>
    </source>
</evidence>
<dbReference type="Gene3D" id="3.10.50.40">
    <property type="match status" value="1"/>
</dbReference>
<dbReference type="PANTHER" id="PTHR43811:SF19">
    <property type="entry name" value="39 KDA FK506-BINDING NUCLEAR PROTEIN"/>
    <property type="match status" value="1"/>
</dbReference>
<proteinExistence type="inferred from homology"/>
<comment type="catalytic activity">
    <reaction evidence="1 6">
        <text>[protein]-peptidylproline (omega=180) = [protein]-peptidylproline (omega=0)</text>
        <dbReference type="Rhea" id="RHEA:16237"/>
        <dbReference type="Rhea" id="RHEA-COMP:10747"/>
        <dbReference type="Rhea" id="RHEA-COMP:10748"/>
        <dbReference type="ChEBI" id="CHEBI:83833"/>
        <dbReference type="ChEBI" id="CHEBI:83834"/>
        <dbReference type="EC" id="5.2.1.8"/>
    </reaction>
</comment>
<evidence type="ECO:0000256" key="1">
    <source>
        <dbReference type="ARBA" id="ARBA00000971"/>
    </source>
</evidence>
<evidence type="ECO:0000313" key="11">
    <source>
        <dbReference type="Proteomes" id="UP001183246"/>
    </source>
</evidence>
<protein>
    <recommendedName>
        <fullName evidence="3 6">peptidylprolyl isomerase</fullName>
        <ecNumber evidence="3 6">5.2.1.8</ecNumber>
    </recommendedName>
</protein>
<dbReference type="PROSITE" id="PS50059">
    <property type="entry name" value="FKBP_PPIASE"/>
    <property type="match status" value="1"/>
</dbReference>
<comment type="caution">
    <text evidence="10">The sequence shown here is derived from an EMBL/GenBank/DDBJ whole genome shotgun (WGS) entry which is preliminary data.</text>
</comment>
<gene>
    <name evidence="10" type="ORF">RM590_24180</name>
</gene>
<evidence type="ECO:0000256" key="6">
    <source>
        <dbReference type="PROSITE-ProRule" id="PRU00277"/>
    </source>
</evidence>
<feature type="region of interest" description="Disordered" evidence="7">
    <location>
        <begin position="26"/>
        <end position="67"/>
    </location>
</feature>
<evidence type="ECO:0000256" key="8">
    <source>
        <dbReference type="SAM" id="SignalP"/>
    </source>
</evidence>
<dbReference type="InterPro" id="IPR001179">
    <property type="entry name" value="PPIase_FKBP_dom"/>
</dbReference>
<evidence type="ECO:0000313" key="10">
    <source>
        <dbReference type="EMBL" id="MDT0345668.1"/>
    </source>
</evidence>
<feature type="chain" id="PRO_5045805405" description="peptidylprolyl isomerase" evidence="8">
    <location>
        <begin position="30"/>
        <end position="335"/>
    </location>
</feature>
<dbReference type="EMBL" id="JAVREL010000015">
    <property type="protein sequence ID" value="MDT0345668.1"/>
    <property type="molecule type" value="Genomic_DNA"/>
</dbReference>
<dbReference type="SUPFAM" id="SSF54534">
    <property type="entry name" value="FKBP-like"/>
    <property type="match status" value="1"/>
</dbReference>
<dbReference type="PANTHER" id="PTHR43811">
    <property type="entry name" value="FKBP-TYPE PEPTIDYL-PROLYL CIS-TRANS ISOMERASE FKPA"/>
    <property type="match status" value="1"/>
</dbReference>
<keyword evidence="11" id="KW-1185">Reference proteome</keyword>
<evidence type="ECO:0000256" key="5">
    <source>
        <dbReference type="ARBA" id="ARBA00023235"/>
    </source>
</evidence>
<dbReference type="GO" id="GO:0003755">
    <property type="term" value="F:peptidyl-prolyl cis-trans isomerase activity"/>
    <property type="evidence" value="ECO:0007669"/>
    <property type="project" value="UniProtKB-EC"/>
</dbReference>
<dbReference type="RefSeq" id="WP_311706799.1">
    <property type="nucleotide sequence ID" value="NZ_JAVREL010000015.1"/>
</dbReference>
<name>A0ABU2MXX5_9ACTN</name>
<dbReference type="Pfam" id="PF00254">
    <property type="entry name" value="FKBP_C"/>
    <property type="match status" value="1"/>
</dbReference>
<feature type="signal peptide" evidence="8">
    <location>
        <begin position="1"/>
        <end position="29"/>
    </location>
</feature>
<dbReference type="InterPro" id="IPR046357">
    <property type="entry name" value="PPIase_dom_sf"/>
</dbReference>
<feature type="domain" description="PPIase FKBP-type" evidence="9">
    <location>
        <begin position="245"/>
        <end position="335"/>
    </location>
</feature>
<evidence type="ECO:0000256" key="4">
    <source>
        <dbReference type="ARBA" id="ARBA00023110"/>
    </source>
</evidence>
<feature type="compositionally biased region" description="Low complexity" evidence="7">
    <location>
        <begin position="26"/>
        <end position="44"/>
    </location>
</feature>
<organism evidence="10 11">
    <name type="scientific">Streptomyces litchfieldiae</name>
    <dbReference type="NCBI Taxonomy" id="3075543"/>
    <lineage>
        <taxon>Bacteria</taxon>
        <taxon>Bacillati</taxon>
        <taxon>Actinomycetota</taxon>
        <taxon>Actinomycetes</taxon>
        <taxon>Kitasatosporales</taxon>
        <taxon>Streptomycetaceae</taxon>
        <taxon>Streptomyces</taxon>
    </lineage>
</organism>
<comment type="similarity">
    <text evidence="2">Belongs to the FKBP-type PPIase family.</text>
</comment>
<evidence type="ECO:0000259" key="9">
    <source>
        <dbReference type="PROSITE" id="PS50059"/>
    </source>
</evidence>
<reference evidence="11" key="1">
    <citation type="submission" date="2023-07" db="EMBL/GenBank/DDBJ databases">
        <title>30 novel species of actinomycetes from the DSMZ collection.</title>
        <authorList>
            <person name="Nouioui I."/>
        </authorList>
    </citation>
    <scope>NUCLEOTIDE SEQUENCE [LARGE SCALE GENOMIC DNA]</scope>
    <source>
        <strain evidence="11">DSM 44938</strain>
    </source>
</reference>
<dbReference type="EC" id="5.2.1.8" evidence="3 6"/>
<keyword evidence="8" id="KW-0732">Signal</keyword>
<evidence type="ECO:0000256" key="3">
    <source>
        <dbReference type="ARBA" id="ARBA00013194"/>
    </source>
</evidence>
<evidence type="ECO:0000256" key="2">
    <source>
        <dbReference type="ARBA" id="ARBA00006577"/>
    </source>
</evidence>